<evidence type="ECO:0000313" key="2">
    <source>
        <dbReference type="Proteomes" id="UP000029453"/>
    </source>
</evidence>
<sequence length="65" mass="7962">MNASRESRPCADMARLSVWCVEHGLNPRYIHARRPFPHYDLIGPRQREILRQEQQWDQLERFWLT</sequence>
<organism evidence="1 2">
    <name type="scientific">Paenibacillus popilliae ATCC 14706</name>
    <dbReference type="NCBI Taxonomy" id="1212764"/>
    <lineage>
        <taxon>Bacteria</taxon>
        <taxon>Bacillati</taxon>
        <taxon>Bacillota</taxon>
        <taxon>Bacilli</taxon>
        <taxon>Bacillales</taxon>
        <taxon>Paenibacillaceae</taxon>
        <taxon>Paenibacillus</taxon>
    </lineage>
</organism>
<protein>
    <recommendedName>
        <fullName evidence="3">DUF4031 domain-containing protein</fullName>
    </recommendedName>
</protein>
<proteinExistence type="predicted"/>
<reference evidence="1 2" key="1">
    <citation type="submission" date="2012-10" db="EMBL/GenBank/DDBJ databases">
        <title>Draft Genome Sequence of Paenibacillus popilliae ATCC 14706T.</title>
        <authorList>
            <person name="Iiyama K."/>
            <person name="Mori K."/>
            <person name="Mon H."/>
            <person name="Chieda Y."/>
            <person name="Lee J.M."/>
            <person name="Kusakabe T."/>
            <person name="Tashiro K."/>
            <person name="Asano S."/>
            <person name="Yasunaga-Aoki C."/>
            <person name="Shimizu S."/>
        </authorList>
    </citation>
    <scope>NUCLEOTIDE SEQUENCE [LARGE SCALE GENOMIC DNA]</scope>
    <source>
        <strain evidence="1 2">ATCC 14706</strain>
    </source>
</reference>
<evidence type="ECO:0000313" key="1">
    <source>
        <dbReference type="EMBL" id="GAC43630.1"/>
    </source>
</evidence>
<comment type="caution">
    <text evidence="1">The sequence shown here is derived from an EMBL/GenBank/DDBJ whole genome shotgun (WGS) entry which is preliminary data.</text>
</comment>
<gene>
    <name evidence="1" type="ORF">PPOP_3029</name>
</gene>
<accession>M9LK28</accession>
<name>M9LK28_PAEPP</name>
<dbReference type="AlphaFoldDB" id="M9LK28"/>
<dbReference type="Proteomes" id="UP000029453">
    <property type="component" value="Unassembled WGS sequence"/>
</dbReference>
<evidence type="ECO:0008006" key="3">
    <source>
        <dbReference type="Google" id="ProtNLM"/>
    </source>
</evidence>
<keyword evidence="2" id="KW-1185">Reference proteome</keyword>
<dbReference type="EMBL" id="BALG01000228">
    <property type="protein sequence ID" value="GAC43630.1"/>
    <property type="molecule type" value="Genomic_DNA"/>
</dbReference>